<evidence type="ECO:0000313" key="2">
    <source>
        <dbReference type="EMBL" id="MDQ2089124.1"/>
    </source>
</evidence>
<feature type="signal peptide" evidence="1">
    <location>
        <begin position="1"/>
        <end position="19"/>
    </location>
</feature>
<protein>
    <submittedName>
        <fullName evidence="2">Thioredoxin family protein</fullName>
    </submittedName>
</protein>
<keyword evidence="3" id="KW-1185">Reference proteome</keyword>
<dbReference type="RefSeq" id="WP_306734373.1">
    <property type="nucleotide sequence ID" value="NZ_JANHAX010000001.1"/>
</dbReference>
<keyword evidence="1" id="KW-0732">Signal</keyword>
<sequence>MRQPAVTLALCLTAGTVAAETDFTALTPEERAVFHAEIRSVLLAHPELVRDRRQGAQDTYAEDIANDLALIRDNADQLFAPVATAEHFGQNQARNVIAVFVGPDCPDCARAVDDLRALAESQSLWVQVFDRKVQPGLADRLGVDTLPFYVFPRMMLRGAIPAPVIARYLDRGTGQ</sequence>
<dbReference type="SUPFAM" id="SSF52833">
    <property type="entry name" value="Thioredoxin-like"/>
    <property type="match status" value="1"/>
</dbReference>
<dbReference type="Proteomes" id="UP001226762">
    <property type="component" value="Unassembled WGS sequence"/>
</dbReference>
<organism evidence="2 3">
    <name type="scientific">Marimonas arenosa</name>
    <dbReference type="NCBI Taxonomy" id="1795305"/>
    <lineage>
        <taxon>Bacteria</taxon>
        <taxon>Pseudomonadati</taxon>
        <taxon>Pseudomonadota</taxon>
        <taxon>Alphaproteobacteria</taxon>
        <taxon>Rhodobacterales</taxon>
        <taxon>Paracoccaceae</taxon>
        <taxon>Marimonas</taxon>
    </lineage>
</organism>
<dbReference type="EMBL" id="JANHAX010000001">
    <property type="protein sequence ID" value="MDQ2089124.1"/>
    <property type="molecule type" value="Genomic_DNA"/>
</dbReference>
<name>A0AAE3WAF0_9RHOB</name>
<dbReference type="AlphaFoldDB" id="A0AAE3WAF0"/>
<dbReference type="InterPro" id="IPR036249">
    <property type="entry name" value="Thioredoxin-like_sf"/>
</dbReference>
<evidence type="ECO:0000313" key="3">
    <source>
        <dbReference type="Proteomes" id="UP001226762"/>
    </source>
</evidence>
<feature type="chain" id="PRO_5042225276" evidence="1">
    <location>
        <begin position="20"/>
        <end position="175"/>
    </location>
</feature>
<accession>A0AAE3WAF0</accession>
<dbReference type="Gene3D" id="3.40.30.10">
    <property type="entry name" value="Glutaredoxin"/>
    <property type="match status" value="1"/>
</dbReference>
<reference evidence="2" key="2">
    <citation type="submission" date="2023-02" db="EMBL/GenBank/DDBJ databases">
        <title>'Rhodoalgimonas zhirmunskyi' gen. nov., isolated from a red alga.</title>
        <authorList>
            <person name="Nedashkovskaya O.I."/>
            <person name="Otstavnykh N.Y."/>
            <person name="Bystritskaya E.P."/>
            <person name="Balabanova L.A."/>
            <person name="Isaeva M.P."/>
        </authorList>
    </citation>
    <scope>NUCLEOTIDE SEQUENCE</scope>
    <source>
        <strain evidence="2">KCTC 52189</strain>
    </source>
</reference>
<proteinExistence type="predicted"/>
<comment type="caution">
    <text evidence="2">The sequence shown here is derived from an EMBL/GenBank/DDBJ whole genome shotgun (WGS) entry which is preliminary data.</text>
</comment>
<evidence type="ECO:0000256" key="1">
    <source>
        <dbReference type="SAM" id="SignalP"/>
    </source>
</evidence>
<gene>
    <name evidence="2" type="ORF">NO357_04325</name>
</gene>
<reference evidence="2" key="1">
    <citation type="submission" date="2022-07" db="EMBL/GenBank/DDBJ databases">
        <authorList>
            <person name="Otstavnykh N."/>
            <person name="Isaeva M."/>
            <person name="Bystritskaya E."/>
        </authorList>
    </citation>
    <scope>NUCLEOTIDE SEQUENCE</scope>
    <source>
        <strain evidence="2">KCTC 52189</strain>
    </source>
</reference>